<organism evidence="2 3">
    <name type="scientific">Senna tora</name>
    <dbReference type="NCBI Taxonomy" id="362788"/>
    <lineage>
        <taxon>Eukaryota</taxon>
        <taxon>Viridiplantae</taxon>
        <taxon>Streptophyta</taxon>
        <taxon>Embryophyta</taxon>
        <taxon>Tracheophyta</taxon>
        <taxon>Spermatophyta</taxon>
        <taxon>Magnoliopsida</taxon>
        <taxon>eudicotyledons</taxon>
        <taxon>Gunneridae</taxon>
        <taxon>Pentapetalae</taxon>
        <taxon>rosids</taxon>
        <taxon>fabids</taxon>
        <taxon>Fabales</taxon>
        <taxon>Fabaceae</taxon>
        <taxon>Caesalpinioideae</taxon>
        <taxon>Cassia clade</taxon>
        <taxon>Senna</taxon>
    </lineage>
</organism>
<dbReference type="GO" id="GO:0016301">
    <property type="term" value="F:kinase activity"/>
    <property type="evidence" value="ECO:0007669"/>
    <property type="project" value="UniProtKB-KW"/>
</dbReference>
<keyword evidence="2" id="KW-0675">Receptor</keyword>
<reference evidence="2" key="1">
    <citation type="submission" date="2020-09" db="EMBL/GenBank/DDBJ databases">
        <title>Genome-Enabled Discovery of Anthraquinone Biosynthesis in Senna tora.</title>
        <authorList>
            <person name="Kang S.-H."/>
            <person name="Pandey R.P."/>
            <person name="Lee C.-M."/>
            <person name="Sim J.-S."/>
            <person name="Jeong J.-T."/>
            <person name="Choi B.-S."/>
            <person name="Jung M."/>
            <person name="Ginzburg D."/>
            <person name="Zhao K."/>
            <person name="Won S.Y."/>
            <person name="Oh T.-J."/>
            <person name="Yu Y."/>
            <person name="Kim N.-H."/>
            <person name="Lee O.R."/>
            <person name="Lee T.-H."/>
            <person name="Bashyal P."/>
            <person name="Kim T.-S."/>
            <person name="Lee W.-H."/>
            <person name="Kawkins C."/>
            <person name="Kim C.-K."/>
            <person name="Kim J.S."/>
            <person name="Ahn B.O."/>
            <person name="Rhee S.Y."/>
            <person name="Sohng J.K."/>
        </authorList>
    </citation>
    <scope>NUCLEOTIDE SEQUENCE</scope>
    <source>
        <tissue evidence="2">Leaf</tissue>
    </source>
</reference>
<dbReference type="AlphaFoldDB" id="A0A835CL32"/>
<accession>A0A835CL32</accession>
<sequence>MASTKCCNIIATLLVVLSLSSMMNMSVGARHLLQSSSLPNFPKPTALLPPLPSIPINNLPPLPSTTFSNSKILEDLGIPKNMIPSFPFFSPPPSSSPSPTP</sequence>
<evidence type="ECO:0000313" key="3">
    <source>
        <dbReference type="Proteomes" id="UP000634136"/>
    </source>
</evidence>
<gene>
    <name evidence="2" type="ORF">G2W53_005315</name>
</gene>
<feature type="chain" id="PRO_5032352038" evidence="1">
    <location>
        <begin position="30"/>
        <end position="101"/>
    </location>
</feature>
<keyword evidence="1" id="KW-0732">Signal</keyword>
<name>A0A835CL32_9FABA</name>
<keyword evidence="2" id="KW-0808">Transferase</keyword>
<comment type="caution">
    <text evidence="2">The sequence shown here is derived from an EMBL/GenBank/DDBJ whole genome shotgun (WGS) entry which is preliminary data.</text>
</comment>
<dbReference type="EMBL" id="JAAIUW010000002">
    <property type="protein sequence ID" value="KAF7843017.1"/>
    <property type="molecule type" value="Genomic_DNA"/>
</dbReference>
<evidence type="ECO:0000313" key="2">
    <source>
        <dbReference type="EMBL" id="KAF7843017.1"/>
    </source>
</evidence>
<evidence type="ECO:0000256" key="1">
    <source>
        <dbReference type="SAM" id="SignalP"/>
    </source>
</evidence>
<proteinExistence type="predicted"/>
<protein>
    <submittedName>
        <fullName evidence="2">Proline-rich receptor-like protein kinase PERK2</fullName>
    </submittedName>
</protein>
<dbReference type="Proteomes" id="UP000634136">
    <property type="component" value="Unassembled WGS sequence"/>
</dbReference>
<keyword evidence="2" id="KW-0418">Kinase</keyword>
<feature type="signal peptide" evidence="1">
    <location>
        <begin position="1"/>
        <end position="29"/>
    </location>
</feature>
<keyword evidence="3" id="KW-1185">Reference proteome</keyword>